<evidence type="ECO:0000313" key="3">
    <source>
        <dbReference type="Proteomes" id="UP001255856"/>
    </source>
</evidence>
<protein>
    <recommendedName>
        <fullName evidence="4">DUF2782 domain-containing protein</fullName>
    </recommendedName>
</protein>
<evidence type="ECO:0000313" key="2">
    <source>
        <dbReference type="EMBL" id="KAK2077080.1"/>
    </source>
</evidence>
<feature type="chain" id="PRO_5041927575" description="DUF2782 domain-containing protein" evidence="1">
    <location>
        <begin position="22"/>
        <end position="151"/>
    </location>
</feature>
<organism evidence="2 3">
    <name type="scientific">Prototheca wickerhamii</name>
    <dbReference type="NCBI Taxonomy" id="3111"/>
    <lineage>
        <taxon>Eukaryota</taxon>
        <taxon>Viridiplantae</taxon>
        <taxon>Chlorophyta</taxon>
        <taxon>core chlorophytes</taxon>
        <taxon>Trebouxiophyceae</taxon>
        <taxon>Chlorellales</taxon>
        <taxon>Chlorellaceae</taxon>
        <taxon>Prototheca</taxon>
    </lineage>
</organism>
<dbReference type="AlphaFoldDB" id="A0AAD9IH22"/>
<gene>
    <name evidence="2" type="ORF">QBZ16_004714</name>
</gene>
<evidence type="ECO:0000256" key="1">
    <source>
        <dbReference type="SAM" id="SignalP"/>
    </source>
</evidence>
<accession>A0AAD9IH22</accession>
<dbReference type="Proteomes" id="UP001255856">
    <property type="component" value="Unassembled WGS sequence"/>
</dbReference>
<evidence type="ECO:0008006" key="4">
    <source>
        <dbReference type="Google" id="ProtNLM"/>
    </source>
</evidence>
<proteinExistence type="predicted"/>
<sequence>MKRTLFALALLALAGTQFAHAQAPQDELPPLGVPELESLLDEENPFFPGTLPATEVTAPAIVAGPAAEAISEDIEGDFIYLEVAPGGTYQQQTVYFLNSYEPVSRAFIKGQELVYTQIQALDSQSLGVQWGVRPEQGSAYGYYDASQFPQP</sequence>
<feature type="signal peptide" evidence="1">
    <location>
        <begin position="1"/>
        <end position="21"/>
    </location>
</feature>
<keyword evidence="3" id="KW-1185">Reference proteome</keyword>
<comment type="caution">
    <text evidence="2">The sequence shown here is derived from an EMBL/GenBank/DDBJ whole genome shotgun (WGS) entry which is preliminary data.</text>
</comment>
<dbReference type="EMBL" id="JASFZW010000007">
    <property type="protein sequence ID" value="KAK2077080.1"/>
    <property type="molecule type" value="Genomic_DNA"/>
</dbReference>
<keyword evidence="1" id="KW-0732">Signal</keyword>
<name>A0AAD9IH22_PROWI</name>
<reference evidence="2" key="1">
    <citation type="submission" date="2021-01" db="EMBL/GenBank/DDBJ databases">
        <authorList>
            <person name="Eckstrom K.M.E."/>
        </authorList>
    </citation>
    <scope>NUCLEOTIDE SEQUENCE</scope>
    <source>
        <strain evidence="2">UVCC 0001</strain>
    </source>
</reference>